<dbReference type="OrthoDB" id="2430921at2759"/>
<name>A0A015KEU6_RHIIW</name>
<dbReference type="EMBL" id="JEMT01019898">
    <property type="protein sequence ID" value="EXX65984.1"/>
    <property type="molecule type" value="Genomic_DNA"/>
</dbReference>
<accession>A0A015KEU6</accession>
<comment type="caution">
    <text evidence="1">The sequence shown here is derived from an EMBL/GenBank/DDBJ whole genome shotgun (WGS) entry which is preliminary data.</text>
</comment>
<reference evidence="1 2" key="1">
    <citation type="submission" date="2014-02" db="EMBL/GenBank/DDBJ databases">
        <title>Single nucleus genome sequencing reveals high similarity among nuclei of an endomycorrhizal fungus.</title>
        <authorList>
            <person name="Lin K."/>
            <person name="Geurts R."/>
            <person name="Zhang Z."/>
            <person name="Limpens E."/>
            <person name="Saunders D.G."/>
            <person name="Mu D."/>
            <person name="Pang E."/>
            <person name="Cao H."/>
            <person name="Cha H."/>
            <person name="Lin T."/>
            <person name="Zhou Q."/>
            <person name="Shang Y."/>
            <person name="Li Y."/>
            <person name="Ivanov S."/>
            <person name="Sharma T."/>
            <person name="Velzen R.V."/>
            <person name="Ruijter N.D."/>
            <person name="Aanen D.K."/>
            <person name="Win J."/>
            <person name="Kamoun S."/>
            <person name="Bisseling T."/>
            <person name="Huang S."/>
        </authorList>
    </citation>
    <scope>NUCLEOTIDE SEQUENCE [LARGE SCALE GENOMIC DNA]</scope>
    <source>
        <strain evidence="2">DAOM197198w</strain>
    </source>
</reference>
<keyword evidence="2" id="KW-1185">Reference proteome</keyword>
<dbReference type="HOGENOM" id="CLU_2238077_0_0_1"/>
<gene>
    <name evidence="1" type="ORF">RirG_128090</name>
</gene>
<protein>
    <submittedName>
        <fullName evidence="1">Uncharacterized protein</fullName>
    </submittedName>
</protein>
<evidence type="ECO:0000313" key="2">
    <source>
        <dbReference type="Proteomes" id="UP000022910"/>
    </source>
</evidence>
<dbReference type="AlphaFoldDB" id="A0A015KEU6"/>
<dbReference type="Proteomes" id="UP000022910">
    <property type="component" value="Unassembled WGS sequence"/>
</dbReference>
<evidence type="ECO:0000313" key="1">
    <source>
        <dbReference type="EMBL" id="EXX65984.1"/>
    </source>
</evidence>
<sequence>MLDIRPFTTDIFDRIKGANDYSLDQICAIVSVDILSRLEMGVIGKDTIKGFYHGENISSKNLEKIGAWIDHYYLYHNRADIPILSRYCRSFCQSLVQYYHIKKYR</sequence>
<proteinExistence type="predicted"/>
<organism evidence="1 2">
    <name type="scientific">Rhizophagus irregularis (strain DAOM 197198w)</name>
    <name type="common">Glomus intraradices</name>
    <dbReference type="NCBI Taxonomy" id="1432141"/>
    <lineage>
        <taxon>Eukaryota</taxon>
        <taxon>Fungi</taxon>
        <taxon>Fungi incertae sedis</taxon>
        <taxon>Mucoromycota</taxon>
        <taxon>Glomeromycotina</taxon>
        <taxon>Glomeromycetes</taxon>
        <taxon>Glomerales</taxon>
        <taxon>Glomeraceae</taxon>
        <taxon>Rhizophagus</taxon>
    </lineage>
</organism>